<organism evidence="1 2">
    <name type="scientific">Fannyhessea vaginae PB189-T1-4</name>
    <dbReference type="NCBI Taxonomy" id="866774"/>
    <lineage>
        <taxon>Bacteria</taxon>
        <taxon>Bacillati</taxon>
        <taxon>Actinomycetota</taxon>
        <taxon>Coriobacteriia</taxon>
        <taxon>Coriobacteriales</taxon>
        <taxon>Atopobiaceae</taxon>
        <taxon>Fannyhessea</taxon>
    </lineage>
</organism>
<evidence type="ECO:0000313" key="1">
    <source>
        <dbReference type="EMBL" id="EFL44113.1"/>
    </source>
</evidence>
<gene>
    <name evidence="1" type="ORF">HMPREF9248_0288</name>
</gene>
<accession>A0ABP2J4R4</accession>
<dbReference type="EMBL" id="AEDQ01000018">
    <property type="protein sequence ID" value="EFL44113.1"/>
    <property type="molecule type" value="Genomic_DNA"/>
</dbReference>
<proteinExistence type="predicted"/>
<sequence>MLLCVRIGAPARPFDACGMAACDVSAAGDIGDVCCVCSKCDERMAGMGINVL</sequence>
<evidence type="ECO:0000313" key="2">
    <source>
        <dbReference type="Proteomes" id="UP000004431"/>
    </source>
</evidence>
<comment type="caution">
    <text evidence="1">The sequence shown here is derived from an EMBL/GenBank/DDBJ whole genome shotgun (WGS) entry which is preliminary data.</text>
</comment>
<protein>
    <submittedName>
        <fullName evidence="1">Uncharacterized protein</fullName>
    </submittedName>
</protein>
<keyword evidence="2" id="KW-1185">Reference proteome</keyword>
<name>A0ABP2J4R4_9ACTN</name>
<dbReference type="Proteomes" id="UP000004431">
    <property type="component" value="Unassembled WGS sequence"/>
</dbReference>
<reference evidence="1 2" key="1">
    <citation type="submission" date="2010-08" db="EMBL/GenBank/DDBJ databases">
        <authorList>
            <person name="Durkin A.S."/>
            <person name="Madupu R."/>
            <person name="Torralba M."/>
            <person name="Gillis M."/>
            <person name="Methe B."/>
            <person name="Sutton G."/>
            <person name="Nelson K.E."/>
        </authorList>
    </citation>
    <scope>NUCLEOTIDE SEQUENCE [LARGE SCALE GENOMIC DNA]</scope>
    <source>
        <strain evidence="1 2">PB189-T1-4</strain>
    </source>
</reference>